<dbReference type="PRINTS" id="PR00056">
    <property type="entry name" value="HSFDOMAIN"/>
</dbReference>
<dbReference type="InterPro" id="IPR036390">
    <property type="entry name" value="WH_DNA-bd_sf"/>
</dbReference>
<sequence>MSRVAELPSRSPFSATGDAVGKQRHLPLLNQPLRSSDSDRADRMDVTPSVSAAPTQNNHDGEPTIHVPNGSSDGANASGSGPSQTLGAATAAQQPKVVQTAFIHKLYNMLEDQSIQHLISWSNTNESFVMSPTSEFSKVLAQYFKHTNISSFVRQLNMYGFHKVSDVFHNGSPDSTLWEFKHGNGNFKRGDLVGLREIKRRASRHTLIHRDSFSGNKPGPSQPGTPAEPIHDPGDLRIMNMEHSLFDMQNRMVRWEENQFMLSSRCQALAECLVKCHQWTNSISQVLVSMTQDHDSALSRDVSNMQREIERQLDSVRALETPHESLLSSRQQPFYANVISEAGPPLSPRQMPQDDSRRPSLADVSKPSPIRPPVPQHLAVSPRRYGSIGAGHGSPGYGRPPPPPPPPPQQPPISHPLSSVSSPPEPNLARRHTSADIRQHGWPPTGISPFANAAGNSSGPWPSSPHRAPTSSEQQVRDVLAQYEISASKRRNDISRHATPPMGSDAIPPSASSSHLNVDSSWSGGGPKFIRNESLPATRRSSMASNVHSLLNPTDTAERPEEEDSVSEDRKRKRLQ</sequence>
<dbReference type="SUPFAM" id="SSF46785">
    <property type="entry name" value="Winged helix' DNA-binding domain"/>
    <property type="match status" value="1"/>
</dbReference>
<dbReference type="Proteomes" id="UP000509510">
    <property type="component" value="Chromosome I"/>
</dbReference>
<comment type="subcellular location">
    <subcellularLocation>
        <location evidence="1">Nucleus</location>
    </subcellularLocation>
</comment>
<proteinExistence type="inferred from homology"/>
<evidence type="ECO:0000313" key="8">
    <source>
        <dbReference type="Proteomes" id="UP000509510"/>
    </source>
</evidence>
<dbReference type="GO" id="GO:0043565">
    <property type="term" value="F:sequence-specific DNA binding"/>
    <property type="evidence" value="ECO:0007669"/>
    <property type="project" value="InterPro"/>
</dbReference>
<keyword evidence="2" id="KW-0238">DNA-binding</keyword>
<comment type="similarity">
    <text evidence="4">Belongs to the HSF family.</text>
</comment>
<evidence type="ECO:0000256" key="4">
    <source>
        <dbReference type="RuleBase" id="RU004020"/>
    </source>
</evidence>
<evidence type="ECO:0000256" key="3">
    <source>
        <dbReference type="ARBA" id="ARBA00023242"/>
    </source>
</evidence>
<organism evidence="7 8">
    <name type="scientific">Talaromyces rugulosus</name>
    <name type="common">Penicillium rugulosum</name>
    <dbReference type="NCBI Taxonomy" id="121627"/>
    <lineage>
        <taxon>Eukaryota</taxon>
        <taxon>Fungi</taxon>
        <taxon>Dikarya</taxon>
        <taxon>Ascomycota</taxon>
        <taxon>Pezizomycotina</taxon>
        <taxon>Eurotiomycetes</taxon>
        <taxon>Eurotiomycetidae</taxon>
        <taxon>Eurotiales</taxon>
        <taxon>Trichocomaceae</taxon>
        <taxon>Talaromyces</taxon>
        <taxon>Talaromyces sect. Islandici</taxon>
    </lineage>
</organism>
<gene>
    <name evidence="7" type="ORF">TRUGW13939_02004</name>
</gene>
<evidence type="ECO:0000256" key="5">
    <source>
        <dbReference type="SAM" id="MobiDB-lite"/>
    </source>
</evidence>
<dbReference type="InterPro" id="IPR000232">
    <property type="entry name" value="HSF_DNA-bd"/>
</dbReference>
<dbReference type="OrthoDB" id="60033at2759"/>
<dbReference type="Gene3D" id="1.10.10.10">
    <property type="entry name" value="Winged helix-like DNA-binding domain superfamily/Winged helix DNA-binding domain"/>
    <property type="match status" value="1"/>
</dbReference>
<dbReference type="InterPro" id="IPR036388">
    <property type="entry name" value="WH-like_DNA-bd_sf"/>
</dbReference>
<evidence type="ECO:0000256" key="2">
    <source>
        <dbReference type="ARBA" id="ARBA00023125"/>
    </source>
</evidence>
<dbReference type="PANTHER" id="PTHR10015">
    <property type="entry name" value="HEAT SHOCK TRANSCRIPTION FACTOR"/>
    <property type="match status" value="1"/>
</dbReference>
<dbReference type="PROSITE" id="PS00434">
    <property type="entry name" value="HSF_DOMAIN"/>
    <property type="match status" value="1"/>
</dbReference>
<dbReference type="KEGG" id="trg:TRUGW13939_02004"/>
<feature type="compositionally biased region" description="Polar residues" evidence="5">
    <location>
        <begin position="539"/>
        <end position="555"/>
    </location>
</feature>
<feature type="compositionally biased region" description="Low complexity" evidence="5">
    <location>
        <begin position="68"/>
        <end position="83"/>
    </location>
</feature>
<keyword evidence="8" id="KW-1185">Reference proteome</keyword>
<feature type="compositionally biased region" description="Basic and acidic residues" evidence="5">
    <location>
        <begin position="36"/>
        <end position="45"/>
    </location>
</feature>
<feature type="compositionally biased region" description="Polar residues" evidence="5">
    <location>
        <begin position="510"/>
        <end position="522"/>
    </location>
</feature>
<evidence type="ECO:0000313" key="7">
    <source>
        <dbReference type="EMBL" id="QKX54914.1"/>
    </source>
</evidence>
<dbReference type="GeneID" id="55989514"/>
<feature type="compositionally biased region" description="Pro residues" evidence="5">
    <location>
        <begin position="398"/>
        <end position="414"/>
    </location>
</feature>
<name>A0A7H8QM06_TALRU</name>
<feature type="region of interest" description="Disordered" evidence="5">
    <location>
        <begin position="340"/>
        <end position="576"/>
    </location>
</feature>
<dbReference type="EMBL" id="CP055898">
    <property type="protein sequence ID" value="QKX54914.1"/>
    <property type="molecule type" value="Genomic_DNA"/>
</dbReference>
<keyword evidence="3" id="KW-0539">Nucleus</keyword>
<evidence type="ECO:0000259" key="6">
    <source>
        <dbReference type="PROSITE" id="PS00434"/>
    </source>
</evidence>
<protein>
    <recommendedName>
        <fullName evidence="6">HSF-type DNA-binding domain-containing protein</fullName>
    </recommendedName>
</protein>
<reference evidence="8" key="1">
    <citation type="submission" date="2020-06" db="EMBL/GenBank/DDBJ databases">
        <title>A chromosome-scale genome assembly of Talaromyces rugulosus W13939.</title>
        <authorList>
            <person name="Wang B."/>
            <person name="Guo L."/>
            <person name="Ye K."/>
            <person name="Wang L."/>
        </authorList>
    </citation>
    <scope>NUCLEOTIDE SEQUENCE [LARGE SCALE GENOMIC DNA]</scope>
    <source>
        <strain evidence="8">W13939</strain>
    </source>
</reference>
<dbReference type="Pfam" id="PF00447">
    <property type="entry name" value="HSF_DNA-bind"/>
    <property type="match status" value="1"/>
</dbReference>
<feature type="compositionally biased region" description="Polar residues" evidence="5">
    <location>
        <begin position="48"/>
        <end position="58"/>
    </location>
</feature>
<dbReference type="SMART" id="SM00415">
    <property type="entry name" value="HSF"/>
    <property type="match status" value="1"/>
</dbReference>
<dbReference type="AlphaFoldDB" id="A0A7H8QM06"/>
<dbReference type="PANTHER" id="PTHR10015:SF396">
    <property type="entry name" value="FLOCCULATION SUPPRESSION PROTEIN"/>
    <property type="match status" value="1"/>
</dbReference>
<feature type="region of interest" description="Disordered" evidence="5">
    <location>
        <begin position="1"/>
        <end position="91"/>
    </location>
</feature>
<evidence type="ECO:0000256" key="1">
    <source>
        <dbReference type="ARBA" id="ARBA00004123"/>
    </source>
</evidence>
<dbReference type="GO" id="GO:0005634">
    <property type="term" value="C:nucleus"/>
    <property type="evidence" value="ECO:0007669"/>
    <property type="project" value="UniProtKB-SubCell"/>
</dbReference>
<dbReference type="FunFam" id="1.10.10.10:FF:000229">
    <property type="entry name" value="HSF-type DNA-binding domain protein"/>
    <property type="match status" value="1"/>
</dbReference>
<dbReference type="GO" id="GO:0003700">
    <property type="term" value="F:DNA-binding transcription factor activity"/>
    <property type="evidence" value="ECO:0007669"/>
    <property type="project" value="InterPro"/>
</dbReference>
<dbReference type="RefSeq" id="XP_035341093.1">
    <property type="nucleotide sequence ID" value="XM_035485200.1"/>
</dbReference>
<feature type="domain" description="HSF-type DNA-binding" evidence="6">
    <location>
        <begin position="140"/>
        <end position="164"/>
    </location>
</feature>
<accession>A0A7H8QM06</accession>
<feature type="region of interest" description="Disordered" evidence="5">
    <location>
        <begin position="207"/>
        <end position="232"/>
    </location>
</feature>